<proteinExistence type="inferred from homology"/>
<name>D0KYU7_HALNC</name>
<dbReference type="GO" id="GO:0006310">
    <property type="term" value="P:DNA recombination"/>
    <property type="evidence" value="ECO:0007669"/>
    <property type="project" value="UniProtKB-UniRule"/>
</dbReference>
<dbReference type="Gene3D" id="3.40.1360.10">
    <property type="match status" value="1"/>
</dbReference>
<protein>
    <recommendedName>
        <fullName evidence="7">Recombination protein RecR</fullName>
    </recommendedName>
</protein>
<evidence type="ECO:0000259" key="8">
    <source>
        <dbReference type="PROSITE" id="PS50880"/>
    </source>
</evidence>
<dbReference type="CDD" id="cd01025">
    <property type="entry name" value="TOPRIM_recR"/>
    <property type="match status" value="1"/>
</dbReference>
<dbReference type="GO" id="GO:0006281">
    <property type="term" value="P:DNA repair"/>
    <property type="evidence" value="ECO:0007669"/>
    <property type="project" value="UniProtKB-UniRule"/>
</dbReference>
<dbReference type="RefSeq" id="WP_012823656.1">
    <property type="nucleotide sequence ID" value="NC_013422.1"/>
</dbReference>
<gene>
    <name evidence="7" type="primary">recR</name>
    <name evidence="9" type="ordered locus">Hneap_0771</name>
</gene>
<dbReference type="HOGENOM" id="CLU_060739_1_2_6"/>
<keyword evidence="6 7" id="KW-0234">DNA repair</keyword>
<dbReference type="PROSITE" id="PS50880">
    <property type="entry name" value="TOPRIM"/>
    <property type="match status" value="1"/>
</dbReference>
<comment type="similarity">
    <text evidence="7">Belongs to the RecR family.</text>
</comment>
<dbReference type="NCBIfam" id="TIGR00615">
    <property type="entry name" value="recR"/>
    <property type="match status" value="1"/>
</dbReference>
<keyword evidence="1 7" id="KW-0479">Metal-binding</keyword>
<reference evidence="9 10" key="1">
    <citation type="submission" date="2009-10" db="EMBL/GenBank/DDBJ databases">
        <title>Complete sequence of Halothiobacillus neapolitanus c2.</title>
        <authorList>
            <consortium name="US DOE Joint Genome Institute"/>
            <person name="Lucas S."/>
            <person name="Copeland A."/>
            <person name="Lapidus A."/>
            <person name="Glavina del Rio T."/>
            <person name="Tice H."/>
            <person name="Bruce D."/>
            <person name="Goodwin L."/>
            <person name="Pitluck S."/>
            <person name="Davenport K."/>
            <person name="Brettin T."/>
            <person name="Detter J.C."/>
            <person name="Han C."/>
            <person name="Tapia R."/>
            <person name="Larimer F."/>
            <person name="Land M."/>
            <person name="Hauser L."/>
            <person name="Kyrpides N."/>
            <person name="Mikhailova N."/>
            <person name="Kerfeld C."/>
            <person name="Cannon G."/>
            <person name="Heinhort S."/>
        </authorList>
    </citation>
    <scope>NUCLEOTIDE SEQUENCE [LARGE SCALE GENOMIC DNA]</scope>
    <source>
        <strain evidence="10">ATCC 23641 / c2</strain>
    </source>
</reference>
<dbReference type="Pfam" id="PF13662">
    <property type="entry name" value="Toprim_4"/>
    <property type="match status" value="1"/>
</dbReference>
<dbReference type="SMART" id="SM00493">
    <property type="entry name" value="TOPRIM"/>
    <property type="match status" value="1"/>
</dbReference>
<dbReference type="PANTHER" id="PTHR30446:SF0">
    <property type="entry name" value="RECOMBINATION PROTEIN RECR"/>
    <property type="match status" value="1"/>
</dbReference>
<dbReference type="InterPro" id="IPR034137">
    <property type="entry name" value="TOPRIM_RecR"/>
</dbReference>
<evidence type="ECO:0000313" key="10">
    <source>
        <dbReference type="Proteomes" id="UP000009102"/>
    </source>
</evidence>
<dbReference type="InterPro" id="IPR023627">
    <property type="entry name" value="Rcmb_RecR"/>
</dbReference>
<dbReference type="GO" id="GO:0003677">
    <property type="term" value="F:DNA binding"/>
    <property type="evidence" value="ECO:0007669"/>
    <property type="project" value="UniProtKB-UniRule"/>
</dbReference>
<dbReference type="InterPro" id="IPR015967">
    <property type="entry name" value="Rcmb_RecR_Znf"/>
</dbReference>
<sequence>MFSPKFVALVQALRGLPSVGQKTAQRMALQLLEHDREGAAQLARAIVAALEGIGRCESCRIFSETPVCPVCADNHRDATQLCIVESPTDWLAIEQSGAYQGLYFILSGHLSPLDGIGPEDIGIPELMNRLANSPVEEIIMATSATIEGEATAGYIMDRVDPARYKVTRLAQGVPMGGELEYLDAQTLSLALKSRRSV</sequence>
<dbReference type="InterPro" id="IPR000093">
    <property type="entry name" value="DNA_Rcmb_RecR"/>
</dbReference>
<evidence type="ECO:0000256" key="5">
    <source>
        <dbReference type="ARBA" id="ARBA00023172"/>
    </source>
</evidence>
<dbReference type="Gene3D" id="6.10.250.240">
    <property type="match status" value="1"/>
</dbReference>
<dbReference type="EMBL" id="CP001801">
    <property type="protein sequence ID" value="ACX95620.1"/>
    <property type="molecule type" value="Genomic_DNA"/>
</dbReference>
<dbReference type="Pfam" id="PF21175">
    <property type="entry name" value="RecR_C"/>
    <property type="match status" value="1"/>
</dbReference>
<dbReference type="GO" id="GO:0008270">
    <property type="term" value="F:zinc ion binding"/>
    <property type="evidence" value="ECO:0007669"/>
    <property type="project" value="UniProtKB-KW"/>
</dbReference>
<dbReference type="PROSITE" id="PS01300">
    <property type="entry name" value="RECR"/>
    <property type="match status" value="1"/>
</dbReference>
<dbReference type="eggNOG" id="COG0353">
    <property type="taxonomic scope" value="Bacteria"/>
</dbReference>
<dbReference type="PANTHER" id="PTHR30446">
    <property type="entry name" value="RECOMBINATION PROTEIN RECR"/>
    <property type="match status" value="1"/>
</dbReference>
<evidence type="ECO:0000256" key="3">
    <source>
        <dbReference type="ARBA" id="ARBA00022771"/>
    </source>
</evidence>
<keyword evidence="2 7" id="KW-0227">DNA damage</keyword>
<evidence type="ECO:0000256" key="7">
    <source>
        <dbReference type="HAMAP-Rule" id="MF_00017"/>
    </source>
</evidence>
<feature type="domain" description="Toprim" evidence="8">
    <location>
        <begin position="79"/>
        <end position="174"/>
    </location>
</feature>
<feature type="zinc finger region" description="C4-type" evidence="7">
    <location>
        <begin position="56"/>
        <end position="71"/>
    </location>
</feature>
<dbReference type="HAMAP" id="MF_00017">
    <property type="entry name" value="RecR"/>
    <property type="match status" value="1"/>
</dbReference>
<dbReference type="OrthoDB" id="9802672at2"/>
<dbReference type="Proteomes" id="UP000009102">
    <property type="component" value="Chromosome"/>
</dbReference>
<keyword evidence="4 7" id="KW-0862">Zinc</keyword>
<dbReference type="AlphaFoldDB" id="D0KYU7"/>
<keyword evidence="10" id="KW-1185">Reference proteome</keyword>
<dbReference type="KEGG" id="hna:Hneap_0771"/>
<evidence type="ECO:0000313" key="9">
    <source>
        <dbReference type="EMBL" id="ACX95620.1"/>
    </source>
</evidence>
<evidence type="ECO:0000256" key="2">
    <source>
        <dbReference type="ARBA" id="ARBA00022763"/>
    </source>
</evidence>
<keyword evidence="3 7" id="KW-0863">Zinc-finger</keyword>
<dbReference type="Pfam" id="PF02132">
    <property type="entry name" value="RecR_ZnF"/>
    <property type="match status" value="1"/>
</dbReference>
<evidence type="ECO:0000256" key="4">
    <source>
        <dbReference type="ARBA" id="ARBA00022833"/>
    </source>
</evidence>
<dbReference type="SUPFAM" id="SSF111304">
    <property type="entry name" value="Recombination protein RecR"/>
    <property type="match status" value="1"/>
</dbReference>
<dbReference type="Gene3D" id="1.10.8.420">
    <property type="entry name" value="RecR Domain 1"/>
    <property type="match status" value="1"/>
</dbReference>
<keyword evidence="5 7" id="KW-0233">DNA recombination</keyword>
<evidence type="ECO:0000256" key="6">
    <source>
        <dbReference type="ARBA" id="ARBA00023204"/>
    </source>
</evidence>
<dbReference type="InterPro" id="IPR006171">
    <property type="entry name" value="TOPRIM_dom"/>
</dbReference>
<comment type="function">
    <text evidence="7">May play a role in DNA repair. It seems to be involved in an RecBC-independent recombinational process of DNA repair. It may act with RecF and RecO.</text>
</comment>
<evidence type="ECO:0000256" key="1">
    <source>
        <dbReference type="ARBA" id="ARBA00022723"/>
    </source>
</evidence>
<accession>D0KYU7</accession>
<dbReference type="Pfam" id="PF21176">
    <property type="entry name" value="RecR_HhH"/>
    <property type="match status" value="1"/>
</dbReference>
<organism evidence="9 10">
    <name type="scientific">Halothiobacillus neapolitanus (strain ATCC 23641 / DSM 15147 / CIP 104769 / NCIMB 8539 / c2)</name>
    <name type="common">Thiobacillus neapolitanus</name>
    <dbReference type="NCBI Taxonomy" id="555778"/>
    <lineage>
        <taxon>Bacteria</taxon>
        <taxon>Pseudomonadati</taxon>
        <taxon>Pseudomonadota</taxon>
        <taxon>Gammaproteobacteria</taxon>
        <taxon>Chromatiales</taxon>
        <taxon>Halothiobacillaceae</taxon>
        <taxon>Halothiobacillus</taxon>
    </lineage>
</organism>
<dbReference type="STRING" id="555778.Hneap_0771"/>